<dbReference type="SUPFAM" id="SSF47413">
    <property type="entry name" value="lambda repressor-like DNA-binding domains"/>
    <property type="match status" value="1"/>
</dbReference>
<name>A0ABW3NX95_9SPHN</name>
<dbReference type="InterPro" id="IPR010982">
    <property type="entry name" value="Lambda_DNA-bd_dom_sf"/>
</dbReference>
<accession>A0ABW3NX95</accession>
<dbReference type="Gene3D" id="1.10.260.40">
    <property type="entry name" value="lambda repressor-like DNA-binding domains"/>
    <property type="match status" value="1"/>
</dbReference>
<dbReference type="EMBL" id="JBHTLS010000009">
    <property type="protein sequence ID" value="MFD1103693.1"/>
    <property type="molecule type" value="Genomic_DNA"/>
</dbReference>
<reference evidence="2" key="1">
    <citation type="journal article" date="2019" name="Int. J. Syst. Evol. Microbiol.">
        <title>The Global Catalogue of Microorganisms (GCM) 10K type strain sequencing project: providing services to taxonomists for standard genome sequencing and annotation.</title>
        <authorList>
            <consortium name="The Broad Institute Genomics Platform"/>
            <consortium name="The Broad Institute Genome Sequencing Center for Infectious Disease"/>
            <person name="Wu L."/>
            <person name="Ma J."/>
        </authorList>
    </citation>
    <scope>NUCLEOTIDE SEQUENCE [LARGE SCALE GENOMIC DNA]</scope>
    <source>
        <strain evidence="2">CCUG 54329</strain>
    </source>
</reference>
<dbReference type="RefSeq" id="WP_380908698.1">
    <property type="nucleotide sequence ID" value="NZ_JBHTLS010000009.1"/>
</dbReference>
<evidence type="ECO:0000313" key="2">
    <source>
        <dbReference type="Proteomes" id="UP001597203"/>
    </source>
</evidence>
<proteinExistence type="predicted"/>
<evidence type="ECO:0000313" key="1">
    <source>
        <dbReference type="EMBL" id="MFD1103693.1"/>
    </source>
</evidence>
<protein>
    <submittedName>
        <fullName evidence="1">Transcriptional regulator</fullName>
    </submittedName>
</protein>
<dbReference type="Proteomes" id="UP001597203">
    <property type="component" value="Unassembled WGS sequence"/>
</dbReference>
<organism evidence="1 2">
    <name type="scientific">Sphingobium olei</name>
    <dbReference type="NCBI Taxonomy" id="420955"/>
    <lineage>
        <taxon>Bacteria</taxon>
        <taxon>Pseudomonadati</taxon>
        <taxon>Pseudomonadota</taxon>
        <taxon>Alphaproteobacteria</taxon>
        <taxon>Sphingomonadales</taxon>
        <taxon>Sphingomonadaceae</taxon>
        <taxon>Sphingobium</taxon>
    </lineage>
</organism>
<gene>
    <name evidence="1" type="ORF">ACFQ24_02010</name>
</gene>
<comment type="caution">
    <text evidence="1">The sequence shown here is derived from an EMBL/GenBank/DDBJ whole genome shotgun (WGS) entry which is preliminary data.</text>
</comment>
<dbReference type="InterPro" id="IPR031856">
    <property type="entry name" value="YdaS_toxin-like"/>
</dbReference>
<keyword evidence="2" id="KW-1185">Reference proteome</keyword>
<sequence length="88" mass="9785">MALEHESDSPLCLAVRAAGSQSAFGRLLQKRQSVIFGWLRDNRPLPAEHVLAVEEATGISRHDLRPDIYPRDEAPLLREGDSLEGVRP</sequence>
<dbReference type="Pfam" id="PF15943">
    <property type="entry name" value="YdaS_toxin"/>
    <property type="match status" value="1"/>
</dbReference>